<dbReference type="InterPro" id="IPR050951">
    <property type="entry name" value="Retrovirus_Pol_polyprotein"/>
</dbReference>
<name>A0A9Q1FHS7_SYNKA</name>
<reference evidence="3" key="1">
    <citation type="journal article" date="2023" name="Science">
        <title>Genome structures resolve the early diversification of teleost fishes.</title>
        <authorList>
            <person name="Parey E."/>
            <person name="Louis A."/>
            <person name="Montfort J."/>
            <person name="Bouchez O."/>
            <person name="Roques C."/>
            <person name="Iampietro C."/>
            <person name="Lluch J."/>
            <person name="Castinel A."/>
            <person name="Donnadieu C."/>
            <person name="Desvignes T."/>
            <person name="Floi Bucao C."/>
            <person name="Jouanno E."/>
            <person name="Wen M."/>
            <person name="Mejri S."/>
            <person name="Dirks R."/>
            <person name="Jansen H."/>
            <person name="Henkel C."/>
            <person name="Chen W.J."/>
            <person name="Zahm M."/>
            <person name="Cabau C."/>
            <person name="Klopp C."/>
            <person name="Thompson A.W."/>
            <person name="Robinson-Rechavi M."/>
            <person name="Braasch I."/>
            <person name="Lecointre G."/>
            <person name="Bobe J."/>
            <person name="Postlethwait J.H."/>
            <person name="Berthelot C."/>
            <person name="Roest Crollius H."/>
            <person name="Guiguen Y."/>
        </authorList>
    </citation>
    <scope>NUCLEOTIDE SEQUENCE</scope>
    <source>
        <strain evidence="3">WJC10195</strain>
    </source>
</reference>
<sequence length="246" mass="26768">MATAQITTPPVLAHFDPASPTIVTCDASVVGAVLSQEQSGVERPIAFASRRPPQSSATPWVSAKSLLLWASERWHLYLYGRHFTHQALATLLSASGSSHKPLRLHRWGERLRQYDYGLKYTPGRDNVVADRLFRSIDAPTLIASPGSDDTEPELILMLHAPLQTAVLLEEPQQELERDPILTTLRTYIRSGWPARVPEELAPFARPAAASIPAGGSKHRARSPAAVLNTGDHGNPPSARTGPANET</sequence>
<evidence type="ECO:0000259" key="2">
    <source>
        <dbReference type="Pfam" id="PF17919"/>
    </source>
</evidence>
<proteinExistence type="predicted"/>
<protein>
    <recommendedName>
        <fullName evidence="2">Reverse transcriptase/retrotransposon-derived protein RNase H-like domain-containing protein</fullName>
    </recommendedName>
</protein>
<dbReference type="EMBL" id="JAINUF010000005">
    <property type="protein sequence ID" value="KAJ8359126.1"/>
    <property type="molecule type" value="Genomic_DNA"/>
</dbReference>
<evidence type="ECO:0000313" key="3">
    <source>
        <dbReference type="EMBL" id="KAJ8359126.1"/>
    </source>
</evidence>
<feature type="domain" description="Reverse transcriptase/retrotransposon-derived protein RNase H-like" evidence="2">
    <location>
        <begin position="4"/>
        <end position="84"/>
    </location>
</feature>
<dbReference type="InterPro" id="IPR043502">
    <property type="entry name" value="DNA/RNA_pol_sf"/>
</dbReference>
<dbReference type="PANTHER" id="PTHR37984">
    <property type="entry name" value="PROTEIN CBG26694"/>
    <property type="match status" value="1"/>
</dbReference>
<dbReference type="InterPro" id="IPR041577">
    <property type="entry name" value="RT_RNaseH_2"/>
</dbReference>
<organism evidence="3 4">
    <name type="scientific">Synaphobranchus kaupii</name>
    <name type="common">Kaup's arrowtooth eel</name>
    <dbReference type="NCBI Taxonomy" id="118154"/>
    <lineage>
        <taxon>Eukaryota</taxon>
        <taxon>Metazoa</taxon>
        <taxon>Chordata</taxon>
        <taxon>Craniata</taxon>
        <taxon>Vertebrata</taxon>
        <taxon>Euteleostomi</taxon>
        <taxon>Actinopterygii</taxon>
        <taxon>Neopterygii</taxon>
        <taxon>Teleostei</taxon>
        <taxon>Anguilliformes</taxon>
        <taxon>Synaphobranchidae</taxon>
        <taxon>Synaphobranchus</taxon>
    </lineage>
</organism>
<dbReference type="Pfam" id="PF17919">
    <property type="entry name" value="RT_RNaseH_2"/>
    <property type="match status" value="1"/>
</dbReference>
<comment type="caution">
    <text evidence="3">The sequence shown here is derived from an EMBL/GenBank/DDBJ whole genome shotgun (WGS) entry which is preliminary data.</text>
</comment>
<feature type="region of interest" description="Disordered" evidence="1">
    <location>
        <begin position="209"/>
        <end position="246"/>
    </location>
</feature>
<evidence type="ECO:0000256" key="1">
    <source>
        <dbReference type="SAM" id="MobiDB-lite"/>
    </source>
</evidence>
<dbReference type="PANTHER" id="PTHR37984:SF15">
    <property type="entry name" value="INTEGRASE CATALYTIC DOMAIN-CONTAINING PROTEIN"/>
    <property type="match status" value="1"/>
</dbReference>
<dbReference type="Proteomes" id="UP001152622">
    <property type="component" value="Chromosome 5"/>
</dbReference>
<dbReference type="OrthoDB" id="8934543at2759"/>
<accession>A0A9Q1FHS7</accession>
<gene>
    <name evidence="3" type="ORF">SKAU_G00156510</name>
</gene>
<dbReference type="SUPFAM" id="SSF56672">
    <property type="entry name" value="DNA/RNA polymerases"/>
    <property type="match status" value="1"/>
</dbReference>
<dbReference type="CDD" id="cd09274">
    <property type="entry name" value="RNase_HI_RT_Ty3"/>
    <property type="match status" value="1"/>
</dbReference>
<keyword evidence="4" id="KW-1185">Reference proteome</keyword>
<evidence type="ECO:0000313" key="4">
    <source>
        <dbReference type="Proteomes" id="UP001152622"/>
    </source>
</evidence>
<dbReference type="AlphaFoldDB" id="A0A9Q1FHS7"/>